<dbReference type="InterPro" id="IPR003370">
    <property type="entry name" value="Chromate_transpt"/>
</dbReference>
<keyword evidence="6 7" id="KW-0472">Membrane</keyword>
<gene>
    <name evidence="8" type="ORF">ABFB10_20170</name>
</gene>
<evidence type="ECO:0000313" key="9">
    <source>
        <dbReference type="Proteomes" id="UP001428774"/>
    </source>
</evidence>
<dbReference type="PANTHER" id="PTHR33567">
    <property type="entry name" value="CHROMATE ION TRANSPORTER (EUROFUNG)"/>
    <property type="match status" value="1"/>
</dbReference>
<protein>
    <submittedName>
        <fullName evidence="8">Chromate transporter</fullName>
    </submittedName>
</protein>
<organism evidence="8 9">
    <name type="scientific">Ponticoccus litoralis</name>
    <dbReference type="NCBI Taxonomy" id="422297"/>
    <lineage>
        <taxon>Bacteria</taxon>
        <taxon>Pseudomonadati</taxon>
        <taxon>Pseudomonadota</taxon>
        <taxon>Alphaproteobacteria</taxon>
        <taxon>Rhodobacterales</taxon>
        <taxon>Roseobacteraceae</taxon>
        <taxon>Ponticoccus</taxon>
    </lineage>
</organism>
<reference evidence="8 9" key="1">
    <citation type="submission" date="2024-05" db="EMBL/GenBank/DDBJ databases">
        <title>Genome sequence of Ponticoccus litoralis KCCM 90028.</title>
        <authorList>
            <person name="Kim J.M."/>
            <person name="Lee J.K."/>
            <person name="Choi B.J."/>
            <person name="Bayburt H."/>
            <person name="Baek J.H."/>
            <person name="Jeon C.O."/>
        </authorList>
    </citation>
    <scope>NUCLEOTIDE SEQUENCE [LARGE SCALE GENOMIC DNA]</scope>
    <source>
        <strain evidence="8 9">KCCM 90028</strain>
    </source>
</reference>
<evidence type="ECO:0000256" key="4">
    <source>
        <dbReference type="ARBA" id="ARBA00022692"/>
    </source>
</evidence>
<evidence type="ECO:0000313" key="8">
    <source>
        <dbReference type="EMBL" id="MEN9062949.1"/>
    </source>
</evidence>
<proteinExistence type="inferred from homology"/>
<evidence type="ECO:0000256" key="6">
    <source>
        <dbReference type="ARBA" id="ARBA00023136"/>
    </source>
</evidence>
<keyword evidence="3" id="KW-1003">Cell membrane</keyword>
<keyword evidence="4 7" id="KW-0812">Transmembrane</keyword>
<dbReference type="PANTHER" id="PTHR33567:SF3">
    <property type="entry name" value="CHROMATE ION TRANSPORTER (EUROFUNG)"/>
    <property type="match status" value="1"/>
</dbReference>
<sequence length="160" mass="17270">MTDRTLLVRVFLRTGLLSFGGPAAQIALMHRETVERRGWLSEEQFLRGLSFCMLLPGPEAMQLATYIGWRLRGIPGGLIAGTLFTLPGALVIAVLAALYAAHGTRPETASLLLGVKAAVIVIVAQALLRLSAKALKGPVPTLPLRRCPSPRFSWPGCPFR</sequence>
<feature type="transmembrane region" description="Helical" evidence="7">
    <location>
        <begin position="78"/>
        <end position="102"/>
    </location>
</feature>
<feature type="transmembrane region" description="Helical" evidence="7">
    <location>
        <begin position="108"/>
        <end position="128"/>
    </location>
</feature>
<evidence type="ECO:0000256" key="3">
    <source>
        <dbReference type="ARBA" id="ARBA00022475"/>
    </source>
</evidence>
<accession>A0AAW9SDN4</accession>
<dbReference type="Pfam" id="PF02417">
    <property type="entry name" value="Chromate_transp"/>
    <property type="match status" value="1"/>
</dbReference>
<feature type="transmembrane region" description="Helical" evidence="7">
    <location>
        <begin position="6"/>
        <end position="28"/>
    </location>
</feature>
<evidence type="ECO:0000256" key="5">
    <source>
        <dbReference type="ARBA" id="ARBA00022989"/>
    </source>
</evidence>
<name>A0AAW9SDN4_9RHOB</name>
<dbReference type="AlphaFoldDB" id="A0AAW9SDN4"/>
<comment type="similarity">
    <text evidence="2">Belongs to the chromate ion transporter (CHR) (TC 2.A.51) family.</text>
</comment>
<evidence type="ECO:0000256" key="1">
    <source>
        <dbReference type="ARBA" id="ARBA00004651"/>
    </source>
</evidence>
<comment type="subcellular location">
    <subcellularLocation>
        <location evidence="1">Cell membrane</location>
        <topology evidence="1">Multi-pass membrane protein</topology>
    </subcellularLocation>
</comment>
<evidence type="ECO:0000256" key="7">
    <source>
        <dbReference type="SAM" id="Phobius"/>
    </source>
</evidence>
<comment type="caution">
    <text evidence="8">The sequence shown here is derived from an EMBL/GenBank/DDBJ whole genome shotgun (WGS) entry which is preliminary data.</text>
</comment>
<dbReference type="GO" id="GO:0015109">
    <property type="term" value="F:chromate transmembrane transporter activity"/>
    <property type="evidence" value="ECO:0007669"/>
    <property type="project" value="InterPro"/>
</dbReference>
<keyword evidence="9" id="KW-1185">Reference proteome</keyword>
<dbReference type="Proteomes" id="UP001428774">
    <property type="component" value="Unassembled WGS sequence"/>
</dbReference>
<dbReference type="GO" id="GO:0005886">
    <property type="term" value="C:plasma membrane"/>
    <property type="evidence" value="ECO:0007669"/>
    <property type="project" value="UniProtKB-SubCell"/>
</dbReference>
<evidence type="ECO:0000256" key="2">
    <source>
        <dbReference type="ARBA" id="ARBA00005262"/>
    </source>
</evidence>
<keyword evidence="5 7" id="KW-1133">Transmembrane helix</keyword>
<dbReference type="EMBL" id="JBDNCH010000002">
    <property type="protein sequence ID" value="MEN9062949.1"/>
    <property type="molecule type" value="Genomic_DNA"/>
</dbReference>